<feature type="non-terminal residue" evidence="2">
    <location>
        <position position="154"/>
    </location>
</feature>
<dbReference type="RefSeq" id="WP_114093263.1">
    <property type="nucleotide sequence ID" value="NZ_QOUW02000387.1"/>
</dbReference>
<dbReference type="Proteomes" id="UP000253437">
    <property type="component" value="Unassembled WGS sequence"/>
</dbReference>
<dbReference type="Gene3D" id="3.40.50.2300">
    <property type="match status" value="1"/>
</dbReference>
<dbReference type="InterPro" id="IPR011006">
    <property type="entry name" value="CheY-like_superfamily"/>
</dbReference>
<dbReference type="SUPFAM" id="SSF52172">
    <property type="entry name" value="CheY-like"/>
    <property type="match status" value="1"/>
</dbReference>
<protein>
    <submittedName>
        <fullName evidence="2">Response regulator</fullName>
    </submittedName>
</protein>
<feature type="non-terminal residue" evidence="2">
    <location>
        <position position="1"/>
    </location>
</feature>
<comment type="caution">
    <text evidence="2">The sequence shown here is derived from an EMBL/GenBank/DDBJ whole genome shotgun (WGS) entry which is preliminary data.</text>
</comment>
<gene>
    <name evidence="2" type="ORF">DS957_029770</name>
</gene>
<feature type="compositionally biased region" description="Basic and acidic residues" evidence="1">
    <location>
        <begin position="8"/>
        <end position="21"/>
    </location>
</feature>
<feature type="region of interest" description="Disordered" evidence="1">
    <location>
        <begin position="1"/>
        <end position="27"/>
    </location>
</feature>
<name>A0A8B3DB32_VIBHA</name>
<dbReference type="EMBL" id="QOUW02000387">
    <property type="protein sequence ID" value="RIV96745.1"/>
    <property type="molecule type" value="Genomic_DNA"/>
</dbReference>
<evidence type="ECO:0000313" key="2">
    <source>
        <dbReference type="EMBL" id="RIV96745.1"/>
    </source>
</evidence>
<sequence length="154" mass="17605">INIGLTSQDKEDKEDREEKESLSTPLSDSRVREIKNNTKILFIDDDTRFKVVKILNKSGWVNSKLVKDIDSLDCHDVLESDIIFVDVQGVGVELNFKEEGLGLASALKDKYPQKKIIIYSAEQKGDRFHEALRKVDDFLAKDVDPYQFTSLVEK</sequence>
<accession>A0A8B3DB32</accession>
<proteinExistence type="predicted"/>
<evidence type="ECO:0000256" key="1">
    <source>
        <dbReference type="SAM" id="MobiDB-lite"/>
    </source>
</evidence>
<evidence type="ECO:0000313" key="3">
    <source>
        <dbReference type="Proteomes" id="UP000253437"/>
    </source>
</evidence>
<organism evidence="2 3">
    <name type="scientific">Vibrio harveyi</name>
    <name type="common">Beneckea harveyi</name>
    <dbReference type="NCBI Taxonomy" id="669"/>
    <lineage>
        <taxon>Bacteria</taxon>
        <taxon>Pseudomonadati</taxon>
        <taxon>Pseudomonadota</taxon>
        <taxon>Gammaproteobacteria</taxon>
        <taxon>Vibrionales</taxon>
        <taxon>Vibrionaceae</taxon>
        <taxon>Vibrio</taxon>
    </lineage>
</organism>
<dbReference type="AlphaFoldDB" id="A0A8B3DB32"/>
<reference evidence="2 3" key="1">
    <citation type="submission" date="2018-08" db="EMBL/GenBank/DDBJ databases">
        <title>Vibrio harveyi strains pathogenic to white snook Centropomus viridis Lockington (1877) and potential probiotic bacteria.</title>
        <authorList>
            <person name="Soto-Rodriguez S."/>
            <person name="Gomez-Gil B."/>
            <person name="Lozano-Olvera R."/>
        </authorList>
    </citation>
    <scope>NUCLEOTIDE SEQUENCE [LARGE SCALE GENOMIC DNA]</scope>
    <source>
        <strain evidence="2 3">CAIM 1508</strain>
    </source>
</reference>